<dbReference type="InterPro" id="IPR047187">
    <property type="entry name" value="SF1_C_Upf1"/>
</dbReference>
<evidence type="ECO:0000259" key="9">
    <source>
        <dbReference type="PROSITE" id="PS51319"/>
    </source>
</evidence>
<keyword evidence="6 7" id="KW-0539">Nucleus</keyword>
<dbReference type="CDD" id="cd18808">
    <property type="entry name" value="SF1_C_Upf1"/>
    <property type="match status" value="1"/>
</dbReference>
<protein>
    <recommendedName>
        <fullName evidence="9">TFIIS N-terminal domain-containing protein</fullName>
    </recommendedName>
</protein>
<feature type="region of interest" description="Disordered" evidence="8">
    <location>
        <begin position="955"/>
        <end position="978"/>
    </location>
</feature>
<dbReference type="InterPro" id="IPR041679">
    <property type="entry name" value="DNA2/NAM7-like_C"/>
</dbReference>
<dbReference type="InterPro" id="IPR017923">
    <property type="entry name" value="TFIIS_N"/>
</dbReference>
<sequence length="2472" mass="278253">MESLATELEEEVRQLCEQEQTKQTALLKQRLYSRVGQFLMSHFDNQHWWCSYSPLMVFMMRILELYPASESVCVFYKRMIQQLGTCRQCVDIYHASMPSVHVELEFEFTLESIHAFFVKVQSLDADRIQNQLTDKSMGLTAAYQETSELVARTLYEVLTQRRLLSDFRIVRVLSKWVSSRYSDVKANQSLESLQGCAGLYQLLVSPDSAVRKWAQEMVTHFGHIQLTGDNGEDKSLLDVMEEWMYILENEAFNKPVLSLDLRTTDNLETFIEPSNCVKTPTKQMLWSALDHVMQQMDVHSLETMLDSFDTIPDLAFNFLQDADPSGDQTLTLVVAKCFTVLLRCLGHQFWNHSVHSPETVLDVVMQHCRLASWRAFVTKQFIEVLPPLLVAMRPPQVSKQASNKEKLDIYMKSRRAILQFLLLQELRPRHFDTVAIVAQSRAAFTILTDCYEHRMPESIKNQSGGGRDEGALSESFSIDYSISESAFWWPCGSDSKADSDTELGKLWMDRLFDIVIRPNNVESLVNLAAETTALIISKHLQLARYVVYSSIVASNGEDMTSIEAVTTGKPIITDLVQKLCIWDVVTTIPLRVHGALFETIGGISELLNGLKEQIHPSHHLQSIEHILLKYEAQTQQYLQRISEEVLLKGLANPFNFPVVSQHISVCYLSETNSVAQQLKRLIGHYTADKNRPTQVPSSLEAFLISVHRNAEAFLRGQLILLQSMRLYGFSHLICFPAVKKLILIWCRVFDMLSGDLQKVFQIALNAKTLRLSSHQATDTNIAAIHLLKLPILINDFLIAILTALYNPSQKLTIEIVEGTRVHCLAFGISFWKFWALVLQDTSVSSERVTGIISPLVECIARGSSSEKTRAAELLMMVLECLLKGNTRLNETTLSMIDSIKSEAAAIESKQSTDFGRMTKKFRQLDQNSSFFAKRSADPIKAKGFTDMTSRSKPKLVLQSKSAGSISRPIRKSAVRTHSSAMVDLSGIEKVSSEAAARKQHSFYSEAEYRSSSSKESAPKDQISKTKPSFDLAQVVKGIAQSHSGSNMASHPEHPKQVIKRDVSNQLQDEVDTEIDLPFAALFHRIKTTRKPIAICSLLPFYRQLLQTGMPVLLSGEFTNEQSSKELQVPSLSFKKSADYVRAFLPLMVEECHNEVQEGLRNLFSGNGGHLLRYESEKPKEGMRCINFSIVQKDERLLASSQSKFGSAGRKQYNEKLFRNGDVVLLQIAVGSENKADFMGKREILGVILVSEAEKGRRQSFSAKKSIKNKEEESVSVLFLNDSELDSATTNVRSFSTDVLGANAIADSEWKVKSLCNLITSAREYIALRSVDMLPEHLRTAILTPEAFKSTQSELITISSVLDELRGNNSSESCAKILKLLKRLSRMNVMLTDLRTTSIGKAVNKLRKHANSDIKALSTKLKERWTDLMDKTDDLECAPRFISSELWDALKPQYNSSQLQSIHSVLNNYSTGVSLLQGPPGTGKTKTIMGLLSGLLSLQLPATAVMPVVHAKGTLNAQNDASNKEFKNFEAARSRQVKVGQPGGQTSSPRVSTATFSLTGVTSALGSILRRSSDSSSNKQSRTSIQALKCLESSRDRLESKLTSRSQHSNSNLVVKRRIITRSASKRSGSQTNKILLCAPSNGAVNELVLRIVTDGLMDSSGKKTKVRAPSVHPEALLENDISIVRLGSAGEDATESVNSVCLPHIIRREMAIHPKSMELHALQDTQRQMRSSIRDFHTRAEEENGQKKDRKVLAKLHQQLTECSGKIRRLRDEVTAIRTKMTESILSKANIIACTLSKAGSGELSELKHGFDALIIDEAAQAVELSTLVPIRERVARVILVGDPKQLPATVKSVVAAKARYDRSLFERIAESGVASSMLRVQYRMHPFLREFPSKRFYGGMLSDGPSVMERVQEVCPAIYAHTTFQPFLLYDVENSREEEMNGSKYNRVEAVFCISLCQHMFERCADVRKNKWSVGFVSPYKEQVRVLRQEITRSKIPASVSIEVNTVDGFQGREKDVIVFSCVRSSKKGGIGFLRDIRRLNVAITRARFCLYVVGNVETLVRDKTWAALVKSARDRKLIINSNGEPFMTVAKRLESDKYRDLAEHYKQMHEKALRKVVLPQESEKVKAIKIENHERKLKEEIHDVNMDGDGVTTTTSVHQNEVKMLSDAKQKKEIDMGHVKSDFSPNLARDVTVEPSESQKRTRTEPFNPDATKKPRLSTPIQPTAADLQDHYKIQSFRDRNNSLKLSSEIHFSHNADTDQREPSISRDDRSSVDNDRRRVESPHLSTDKCEVQRDQSRISRYNRRSYDRSRDDRRNEGKNWSDNRSDGTNRRDHDNRARHSIENRKTPSPYSSTLVDAPHSISEKQFCQANEPPRSSTSDCKRLNARSNGKRRHSEYSHPPPHPSRDRVSSSKSSYRSATNEARHIARNTKNPTNKSTNVLSNILGSAKKLASSTSRVYDKSHPRSSEFS</sequence>
<evidence type="ECO:0000256" key="3">
    <source>
        <dbReference type="ARBA" id="ARBA00022801"/>
    </source>
</evidence>
<evidence type="ECO:0000313" key="11">
    <source>
        <dbReference type="Proteomes" id="UP000054928"/>
    </source>
</evidence>
<evidence type="ECO:0000256" key="4">
    <source>
        <dbReference type="ARBA" id="ARBA00022806"/>
    </source>
</evidence>
<dbReference type="RefSeq" id="XP_024574893.1">
    <property type="nucleotide sequence ID" value="XM_024723969.1"/>
</dbReference>
<keyword evidence="3" id="KW-0378">Hydrolase</keyword>
<dbReference type="Gene3D" id="3.40.50.300">
    <property type="entry name" value="P-loop containing nucleotide triphosphate hydrolases"/>
    <property type="match status" value="2"/>
</dbReference>
<dbReference type="FunFam" id="3.40.50.300:FF:000326">
    <property type="entry name" value="P-loop containing nucleoside triphosphate hydrolase"/>
    <property type="match status" value="1"/>
</dbReference>
<feature type="compositionally biased region" description="Basic and acidic residues" evidence="8">
    <location>
        <begin position="2254"/>
        <end position="2300"/>
    </location>
</feature>
<dbReference type="PROSITE" id="PS51319">
    <property type="entry name" value="TFIIS_N"/>
    <property type="match status" value="1"/>
</dbReference>
<evidence type="ECO:0000256" key="1">
    <source>
        <dbReference type="ARBA" id="ARBA00004123"/>
    </source>
</evidence>
<evidence type="ECO:0000256" key="2">
    <source>
        <dbReference type="ARBA" id="ARBA00022741"/>
    </source>
</evidence>
<dbReference type="GO" id="GO:0004386">
    <property type="term" value="F:helicase activity"/>
    <property type="evidence" value="ECO:0007669"/>
    <property type="project" value="UniProtKB-KW"/>
</dbReference>
<dbReference type="GO" id="GO:0016787">
    <property type="term" value="F:hydrolase activity"/>
    <property type="evidence" value="ECO:0007669"/>
    <property type="project" value="UniProtKB-KW"/>
</dbReference>
<feature type="region of interest" description="Disordered" evidence="8">
    <location>
        <begin position="2176"/>
        <end position="2230"/>
    </location>
</feature>
<dbReference type="Pfam" id="PF13087">
    <property type="entry name" value="AAA_12"/>
    <property type="match status" value="1"/>
</dbReference>
<evidence type="ECO:0000256" key="5">
    <source>
        <dbReference type="ARBA" id="ARBA00022840"/>
    </source>
</evidence>
<dbReference type="CDD" id="cd18042">
    <property type="entry name" value="DEXXQc_SETX"/>
    <property type="match status" value="1"/>
</dbReference>
<dbReference type="InterPro" id="IPR041677">
    <property type="entry name" value="DNA2/NAM7_AAA_11"/>
</dbReference>
<dbReference type="STRING" id="4781.A0A0P1ACM4"/>
<name>A0A0P1ACM4_PLAHL</name>
<dbReference type="PANTHER" id="PTHR10887:SF495">
    <property type="entry name" value="HELICASE SENATAXIN ISOFORM X1-RELATED"/>
    <property type="match status" value="1"/>
</dbReference>
<dbReference type="InterPro" id="IPR045055">
    <property type="entry name" value="DNA2/NAM7-like"/>
</dbReference>
<dbReference type="CDD" id="cd00183">
    <property type="entry name" value="TFIIS_I"/>
    <property type="match status" value="1"/>
</dbReference>
<reference evidence="11" key="1">
    <citation type="submission" date="2014-09" db="EMBL/GenBank/DDBJ databases">
        <authorList>
            <person name="Sharma Rahul"/>
            <person name="Thines Marco"/>
        </authorList>
    </citation>
    <scope>NUCLEOTIDE SEQUENCE [LARGE SCALE GENOMIC DNA]</scope>
</reference>
<keyword evidence="4" id="KW-0347">Helicase</keyword>
<feature type="domain" description="TFIIS N-terminal" evidence="9">
    <location>
        <begin position="1352"/>
        <end position="1431"/>
    </location>
</feature>
<organism evidence="10 11">
    <name type="scientific">Plasmopara halstedii</name>
    <name type="common">Downy mildew of sunflower</name>
    <dbReference type="NCBI Taxonomy" id="4781"/>
    <lineage>
        <taxon>Eukaryota</taxon>
        <taxon>Sar</taxon>
        <taxon>Stramenopiles</taxon>
        <taxon>Oomycota</taxon>
        <taxon>Peronosporomycetes</taxon>
        <taxon>Peronosporales</taxon>
        <taxon>Peronosporaceae</taxon>
        <taxon>Plasmopara</taxon>
    </lineage>
</organism>
<dbReference type="Pfam" id="PF08711">
    <property type="entry name" value="Med26"/>
    <property type="match status" value="1"/>
</dbReference>
<keyword evidence="5" id="KW-0067">ATP-binding</keyword>
<feature type="compositionally biased region" description="Basic and acidic residues" evidence="8">
    <location>
        <begin position="2307"/>
        <end position="2348"/>
    </location>
</feature>
<dbReference type="SUPFAM" id="SSF52540">
    <property type="entry name" value="P-loop containing nucleoside triphosphate hydrolases"/>
    <property type="match status" value="1"/>
</dbReference>
<feature type="compositionally biased region" description="Basic and acidic residues" evidence="8">
    <location>
        <begin position="2460"/>
        <end position="2472"/>
    </location>
</feature>
<dbReference type="SUPFAM" id="SSF47676">
    <property type="entry name" value="Conserved domain common to transcription factors TFIIS, elongin A, CRSP70"/>
    <property type="match status" value="1"/>
</dbReference>
<dbReference type="SMART" id="SM00509">
    <property type="entry name" value="TFS2N"/>
    <property type="match status" value="1"/>
</dbReference>
<dbReference type="Pfam" id="PF12726">
    <property type="entry name" value="SEN1_N"/>
    <property type="match status" value="1"/>
</dbReference>
<dbReference type="EMBL" id="CCYD01000322">
    <property type="protein sequence ID" value="CEG38524.1"/>
    <property type="molecule type" value="Genomic_DNA"/>
</dbReference>
<dbReference type="Pfam" id="PF13086">
    <property type="entry name" value="AAA_11"/>
    <property type="match status" value="2"/>
</dbReference>
<feature type="region of interest" description="Disordered" evidence="8">
    <location>
        <begin position="1002"/>
        <end position="1026"/>
    </location>
</feature>
<feature type="compositionally biased region" description="Polar residues" evidence="8">
    <location>
        <begin position="2366"/>
        <end position="2381"/>
    </location>
</feature>
<accession>A0A0P1ACM4</accession>
<dbReference type="OMA" id="CVDIYHA"/>
<dbReference type="Proteomes" id="UP000054928">
    <property type="component" value="Unassembled WGS sequence"/>
</dbReference>
<evidence type="ECO:0000256" key="7">
    <source>
        <dbReference type="PROSITE-ProRule" id="PRU00649"/>
    </source>
</evidence>
<evidence type="ECO:0000256" key="8">
    <source>
        <dbReference type="SAM" id="MobiDB-lite"/>
    </source>
</evidence>
<feature type="compositionally biased region" description="Polar residues" evidence="8">
    <location>
        <begin position="2431"/>
        <end position="2447"/>
    </location>
</feature>
<dbReference type="InterPro" id="IPR024481">
    <property type="entry name" value="Helicase_Sen1_N"/>
</dbReference>
<dbReference type="GeneID" id="36403647"/>
<dbReference type="GO" id="GO:0005634">
    <property type="term" value="C:nucleus"/>
    <property type="evidence" value="ECO:0007669"/>
    <property type="project" value="UniProtKB-SubCell"/>
</dbReference>
<dbReference type="GO" id="GO:0005694">
    <property type="term" value="C:chromosome"/>
    <property type="evidence" value="ECO:0007669"/>
    <property type="project" value="UniProtKB-ARBA"/>
</dbReference>
<evidence type="ECO:0000313" key="10">
    <source>
        <dbReference type="EMBL" id="CEG38524.1"/>
    </source>
</evidence>
<evidence type="ECO:0000256" key="6">
    <source>
        <dbReference type="ARBA" id="ARBA00023242"/>
    </source>
</evidence>
<proteinExistence type="predicted"/>
<dbReference type="InterPro" id="IPR003617">
    <property type="entry name" value="TFIIS/CRSP70_N_sub"/>
</dbReference>
<dbReference type="InterPro" id="IPR035441">
    <property type="entry name" value="TFIIS/LEDGF_dom_sf"/>
</dbReference>
<feature type="region of interest" description="Disordered" evidence="8">
    <location>
        <begin position="1532"/>
        <end position="1551"/>
    </location>
</feature>
<dbReference type="Gene3D" id="1.20.930.10">
    <property type="entry name" value="Conserved domain common to transcription factors TFIIS, elongin A, CRSP70"/>
    <property type="match status" value="1"/>
</dbReference>
<feature type="region of interest" description="Disordered" evidence="8">
    <location>
        <begin position="2254"/>
        <end position="2472"/>
    </location>
</feature>
<dbReference type="PANTHER" id="PTHR10887">
    <property type="entry name" value="DNA2/NAM7 HELICASE FAMILY"/>
    <property type="match status" value="1"/>
</dbReference>
<keyword evidence="11" id="KW-1185">Reference proteome</keyword>
<comment type="subcellular location">
    <subcellularLocation>
        <location evidence="1 7">Nucleus</location>
    </subcellularLocation>
</comment>
<dbReference type="GO" id="GO:0005524">
    <property type="term" value="F:ATP binding"/>
    <property type="evidence" value="ECO:0007669"/>
    <property type="project" value="UniProtKB-KW"/>
</dbReference>
<keyword evidence="2" id="KW-0547">Nucleotide-binding</keyword>
<dbReference type="InterPro" id="IPR027417">
    <property type="entry name" value="P-loop_NTPase"/>
</dbReference>
<dbReference type="OrthoDB" id="6513042at2759"/>